<accession>A0ABU0M844</accession>
<dbReference type="InterPro" id="IPR003593">
    <property type="entry name" value="AAA+_ATPase"/>
</dbReference>
<dbReference type="InterPro" id="IPR003439">
    <property type="entry name" value="ABC_transporter-like_ATP-bd"/>
</dbReference>
<name>A0ABU0M844_9HYPH</name>
<gene>
    <name evidence="8" type="ORF">QO015_002556</name>
</gene>
<sequence length="519" mass="54189">MQSSAPALLSMRGIRVAFGPVVANDDVDLCVAAGEIHALLGENGAGKSTLMRVLAGLIAPAAGEVRIDGTVEPLGSPHEAMRLGIGMVHQHFMLVPTLTVAENVCLGLPSTGRFLPDLKAAGRRIRDLAASHSLDIDPDARIADLSVAGRQRVEILKALFRGARILILDEPTAVLTPQETEGLFRILRALAAAGTAIIFISHKLNEVMALTETITVLRQGRVAATLRTADTDARALARQMVGADVRLPTLDDERAAAPSHPPSSLGRSEAGPILTVAGLVCRDADGVARVDGASLDVGAGEIVGLAGVDGNGQQELAEAIVGLRAADAGRITIAGEDVTGAAVARRITLGLAHIPEDRHHTALVEPLPIRDNIALEQIGEAPLSRRGWIDRRAMARLAADVMAGFDIRASGPGQTAGTLSGGNQQKIVLGRALSRDPRLVVAVQPARGLDVGATAFVHRQLLARRAAGAGILLVSTELDEILALSDRILVVFKGRVVGAMARRDISVERLGLMMAGKAA</sequence>
<dbReference type="SUPFAM" id="SSF52540">
    <property type="entry name" value="P-loop containing nucleoside triphosphate hydrolases"/>
    <property type="match status" value="2"/>
</dbReference>
<dbReference type="PANTHER" id="PTHR43790:SF9">
    <property type="entry name" value="GALACTOFURANOSE TRANSPORTER ATP-BINDING PROTEIN YTFR"/>
    <property type="match status" value="1"/>
</dbReference>
<keyword evidence="6 8" id="KW-0067">ATP-binding</keyword>
<evidence type="ECO:0000256" key="5">
    <source>
        <dbReference type="ARBA" id="ARBA00022741"/>
    </source>
</evidence>
<dbReference type="SMART" id="SM00382">
    <property type="entry name" value="AAA"/>
    <property type="match status" value="1"/>
</dbReference>
<dbReference type="CDD" id="cd03216">
    <property type="entry name" value="ABC_Carb_Monos_I"/>
    <property type="match status" value="1"/>
</dbReference>
<dbReference type="Proteomes" id="UP001223743">
    <property type="component" value="Unassembled WGS sequence"/>
</dbReference>
<dbReference type="CDD" id="cd03215">
    <property type="entry name" value="ABC_Carb_Monos_II"/>
    <property type="match status" value="1"/>
</dbReference>
<dbReference type="EMBL" id="JAUSWJ010000001">
    <property type="protein sequence ID" value="MDQ0516943.1"/>
    <property type="molecule type" value="Genomic_DNA"/>
</dbReference>
<keyword evidence="3 8" id="KW-0762">Sugar transport</keyword>
<dbReference type="PANTHER" id="PTHR43790">
    <property type="entry name" value="CARBOHYDRATE TRANSPORT ATP-BINDING PROTEIN MG119-RELATED"/>
    <property type="match status" value="1"/>
</dbReference>
<comment type="caution">
    <text evidence="8">The sequence shown here is derived from an EMBL/GenBank/DDBJ whole genome shotgun (WGS) entry which is preliminary data.</text>
</comment>
<protein>
    <submittedName>
        <fullName evidence="8">Simple sugar transport system ATP-binding protein</fullName>
    </submittedName>
</protein>
<evidence type="ECO:0000313" key="8">
    <source>
        <dbReference type="EMBL" id="MDQ0516943.1"/>
    </source>
</evidence>
<dbReference type="PROSITE" id="PS00211">
    <property type="entry name" value="ABC_TRANSPORTER_1"/>
    <property type="match status" value="1"/>
</dbReference>
<dbReference type="RefSeq" id="WP_266278961.1">
    <property type="nucleotide sequence ID" value="NZ_JAPKNF010000001.1"/>
</dbReference>
<dbReference type="InterPro" id="IPR050107">
    <property type="entry name" value="ABC_carbohydrate_import_ATPase"/>
</dbReference>
<feature type="domain" description="ABC transporter" evidence="7">
    <location>
        <begin position="9"/>
        <end position="244"/>
    </location>
</feature>
<evidence type="ECO:0000256" key="3">
    <source>
        <dbReference type="ARBA" id="ARBA00022597"/>
    </source>
</evidence>
<evidence type="ECO:0000256" key="6">
    <source>
        <dbReference type="ARBA" id="ARBA00022840"/>
    </source>
</evidence>
<feature type="domain" description="ABC transporter" evidence="7">
    <location>
        <begin position="274"/>
        <end position="518"/>
    </location>
</feature>
<proteinExistence type="inferred from homology"/>
<keyword evidence="2" id="KW-0813">Transport</keyword>
<evidence type="ECO:0000256" key="4">
    <source>
        <dbReference type="ARBA" id="ARBA00022737"/>
    </source>
</evidence>
<keyword evidence="4" id="KW-0677">Repeat</keyword>
<dbReference type="Gene3D" id="3.40.50.300">
    <property type="entry name" value="P-loop containing nucleotide triphosphate hydrolases"/>
    <property type="match status" value="2"/>
</dbReference>
<dbReference type="InterPro" id="IPR017871">
    <property type="entry name" value="ABC_transporter-like_CS"/>
</dbReference>
<keyword evidence="9" id="KW-1185">Reference proteome</keyword>
<evidence type="ECO:0000256" key="2">
    <source>
        <dbReference type="ARBA" id="ARBA00022448"/>
    </source>
</evidence>
<evidence type="ECO:0000313" key="9">
    <source>
        <dbReference type="Proteomes" id="UP001223743"/>
    </source>
</evidence>
<dbReference type="PROSITE" id="PS50893">
    <property type="entry name" value="ABC_TRANSPORTER_2"/>
    <property type="match status" value="2"/>
</dbReference>
<dbReference type="InterPro" id="IPR027417">
    <property type="entry name" value="P-loop_NTPase"/>
</dbReference>
<dbReference type="Pfam" id="PF00005">
    <property type="entry name" value="ABC_tran"/>
    <property type="match status" value="2"/>
</dbReference>
<evidence type="ECO:0000259" key="7">
    <source>
        <dbReference type="PROSITE" id="PS50893"/>
    </source>
</evidence>
<dbReference type="GO" id="GO:0005524">
    <property type="term" value="F:ATP binding"/>
    <property type="evidence" value="ECO:0007669"/>
    <property type="project" value="UniProtKB-KW"/>
</dbReference>
<evidence type="ECO:0000256" key="1">
    <source>
        <dbReference type="ARBA" id="ARBA00005417"/>
    </source>
</evidence>
<reference evidence="8 9" key="1">
    <citation type="submission" date="2023-07" db="EMBL/GenBank/DDBJ databases">
        <title>Genomic Encyclopedia of Type Strains, Phase IV (KMG-IV): sequencing the most valuable type-strain genomes for metagenomic binning, comparative biology and taxonomic classification.</title>
        <authorList>
            <person name="Goeker M."/>
        </authorList>
    </citation>
    <scope>NUCLEOTIDE SEQUENCE [LARGE SCALE GENOMIC DNA]</scope>
    <source>
        <strain evidence="8 9">B1-1</strain>
    </source>
</reference>
<keyword evidence="5" id="KW-0547">Nucleotide-binding</keyword>
<comment type="similarity">
    <text evidence="1">Belongs to the ABC transporter superfamily.</text>
</comment>
<organism evidence="8 9">
    <name type="scientific">Kaistia geumhonensis</name>
    <dbReference type="NCBI Taxonomy" id="410839"/>
    <lineage>
        <taxon>Bacteria</taxon>
        <taxon>Pseudomonadati</taxon>
        <taxon>Pseudomonadota</taxon>
        <taxon>Alphaproteobacteria</taxon>
        <taxon>Hyphomicrobiales</taxon>
        <taxon>Kaistiaceae</taxon>
        <taxon>Kaistia</taxon>
    </lineage>
</organism>